<name>A0A0D6JIT3_9HYPH</name>
<organism evidence="1 2">
    <name type="scientific">Candidatus Filomicrobium marinum</name>
    <dbReference type="NCBI Taxonomy" id="1608628"/>
    <lineage>
        <taxon>Bacteria</taxon>
        <taxon>Pseudomonadati</taxon>
        <taxon>Pseudomonadota</taxon>
        <taxon>Alphaproteobacteria</taxon>
        <taxon>Hyphomicrobiales</taxon>
        <taxon>Hyphomicrobiaceae</taxon>
        <taxon>Filomicrobium</taxon>
    </lineage>
</organism>
<evidence type="ECO:0000313" key="1">
    <source>
        <dbReference type="EMBL" id="CPR21884.1"/>
    </source>
</evidence>
<accession>A0A0D6JIT3</accession>
<reference evidence="2" key="1">
    <citation type="submission" date="2015-02" db="EMBL/GenBank/DDBJ databases">
        <authorList>
            <person name="Chooi Y.-H."/>
        </authorList>
    </citation>
    <scope>NUCLEOTIDE SEQUENCE [LARGE SCALE GENOMIC DNA]</scope>
    <source>
        <strain evidence="2">strain Y</strain>
    </source>
</reference>
<sequence length="107" mass="12133">MDLRRLWYGSGGMLDQEAIYAAAFFVFQQGVSGCFAERLEVGDRSGIGGQDLKGAAAGNVLDDFFGFQDWQRTIQTLCIQCHIGHGRRSLRTDFCFYRRLILSRSRE</sequence>
<dbReference type="Proteomes" id="UP000033187">
    <property type="component" value="Chromosome 1"/>
</dbReference>
<dbReference type="EMBL" id="LN829119">
    <property type="protein sequence ID" value="CPR21884.1"/>
    <property type="molecule type" value="Genomic_DNA"/>
</dbReference>
<dbReference type="KEGG" id="fiy:BN1229_v1_3317"/>
<proteinExistence type="predicted"/>
<keyword evidence="2" id="KW-1185">Reference proteome</keyword>
<gene>
    <name evidence="1" type="ORF">YBN1229_v1_3317</name>
</gene>
<dbReference type="AlphaFoldDB" id="A0A0D6JIT3"/>
<protein>
    <submittedName>
        <fullName evidence="1">Uncharacterized protein</fullName>
    </submittedName>
</protein>
<evidence type="ECO:0000313" key="2">
    <source>
        <dbReference type="Proteomes" id="UP000033187"/>
    </source>
</evidence>
<dbReference type="PROSITE" id="PS51257">
    <property type="entry name" value="PROKAR_LIPOPROTEIN"/>
    <property type="match status" value="1"/>
</dbReference>